<dbReference type="InterPro" id="IPR013730">
    <property type="entry name" value="Fyv7/TAP26"/>
</dbReference>
<dbReference type="AlphaFoldDB" id="A0AAV1HW27"/>
<gene>
    <name evidence="2" type="ORF">CVIRNUC_001997</name>
</gene>
<dbReference type="Proteomes" id="UP001314263">
    <property type="component" value="Unassembled WGS sequence"/>
</dbReference>
<dbReference type="PANTHER" id="PTHR15657:SF1">
    <property type="entry name" value="THYROID TRANSCRIPTION FACTOR 1-ASSOCIATED PROTEIN 26"/>
    <property type="match status" value="1"/>
</dbReference>
<organism evidence="2 3">
    <name type="scientific">Coccomyxa viridis</name>
    <dbReference type="NCBI Taxonomy" id="1274662"/>
    <lineage>
        <taxon>Eukaryota</taxon>
        <taxon>Viridiplantae</taxon>
        <taxon>Chlorophyta</taxon>
        <taxon>core chlorophytes</taxon>
        <taxon>Trebouxiophyceae</taxon>
        <taxon>Trebouxiophyceae incertae sedis</taxon>
        <taxon>Coccomyxaceae</taxon>
        <taxon>Coccomyxa</taxon>
    </lineage>
</organism>
<evidence type="ECO:0000313" key="3">
    <source>
        <dbReference type="Proteomes" id="UP001314263"/>
    </source>
</evidence>
<feature type="region of interest" description="Disordered" evidence="1">
    <location>
        <begin position="73"/>
        <end position="306"/>
    </location>
</feature>
<evidence type="ECO:0000313" key="2">
    <source>
        <dbReference type="EMBL" id="CAK0750519.1"/>
    </source>
</evidence>
<comment type="caution">
    <text evidence="2">The sequence shown here is derived from an EMBL/GenBank/DDBJ whole genome shotgun (WGS) entry which is preliminary data.</text>
</comment>
<accession>A0AAV1HW27</accession>
<feature type="compositionally biased region" description="Low complexity" evidence="1">
    <location>
        <begin position="109"/>
        <end position="118"/>
    </location>
</feature>
<name>A0AAV1HW27_9CHLO</name>
<feature type="compositionally biased region" description="Low complexity" evidence="1">
    <location>
        <begin position="243"/>
        <end position="256"/>
    </location>
</feature>
<sequence>MKPSFNKHKAKGLSLERFAGAKQSSYDKKAKKAKELALNAKKINKYRKLKQRLASKGLLGATFAYEAQENAEPYAEHLESGEPKMDRIRARAGPAPDSKESSEGEDMIGGESESGSGDDSAKAGRASVAEAKTLRRALAKQGHQQAAAAGSIPATDLSSAPLHDSSEAAAWSNRTQRPTGVSGRHELHPATLHTAEDPSVGGSARHSLRHESMEPAQAGHKGKSRAEGHLGRKQKRGKKKKPQSQLQLMQAQIQAQKEAEQKEREERRRRIEEHTCQVAEAERRRKQRTKMLRKRTHQGQPVMRFRMDKILGQLQAEAGQH</sequence>
<evidence type="ECO:0008006" key="4">
    <source>
        <dbReference type="Google" id="ProtNLM"/>
    </source>
</evidence>
<protein>
    <recommendedName>
        <fullName evidence="4">rRNA-processing protein FYV7</fullName>
    </recommendedName>
</protein>
<feature type="compositionally biased region" description="Basic and acidic residues" evidence="1">
    <location>
        <begin position="74"/>
        <end position="89"/>
    </location>
</feature>
<dbReference type="Pfam" id="PF08524">
    <property type="entry name" value="rRNA_processing"/>
    <property type="match status" value="1"/>
</dbReference>
<evidence type="ECO:0000256" key="1">
    <source>
        <dbReference type="SAM" id="MobiDB-lite"/>
    </source>
</evidence>
<dbReference type="PANTHER" id="PTHR15657">
    <property type="entry name" value="THYROID TRANSCRIPTION FACTOR 1-ASSOCIATED PROTEIN 26"/>
    <property type="match status" value="1"/>
</dbReference>
<feature type="compositionally biased region" description="Low complexity" evidence="1">
    <location>
        <begin position="139"/>
        <end position="149"/>
    </location>
</feature>
<dbReference type="EMBL" id="CAUYUE010000003">
    <property type="protein sequence ID" value="CAK0750519.1"/>
    <property type="molecule type" value="Genomic_DNA"/>
</dbReference>
<feature type="compositionally biased region" description="Basic residues" evidence="1">
    <location>
        <begin position="284"/>
        <end position="297"/>
    </location>
</feature>
<feature type="compositionally biased region" description="Basic residues" evidence="1">
    <location>
        <begin position="231"/>
        <end position="242"/>
    </location>
</feature>
<reference evidence="2 3" key="1">
    <citation type="submission" date="2023-10" db="EMBL/GenBank/DDBJ databases">
        <authorList>
            <person name="Maclean D."/>
            <person name="Macfadyen A."/>
        </authorList>
    </citation>
    <scope>NUCLEOTIDE SEQUENCE [LARGE SCALE GENOMIC DNA]</scope>
</reference>
<feature type="compositionally biased region" description="Basic and acidic residues" evidence="1">
    <location>
        <begin position="257"/>
        <end position="283"/>
    </location>
</feature>
<dbReference type="GO" id="GO:0005634">
    <property type="term" value="C:nucleus"/>
    <property type="evidence" value="ECO:0007669"/>
    <property type="project" value="TreeGrafter"/>
</dbReference>
<proteinExistence type="predicted"/>
<keyword evidence="3" id="KW-1185">Reference proteome</keyword>